<gene>
    <name evidence="2" type="ORF">HKX69_06970</name>
</gene>
<dbReference type="Proteomes" id="UP000502641">
    <property type="component" value="Chromosome"/>
</dbReference>
<dbReference type="AlphaFoldDB" id="A0A6M4PFN9"/>
<evidence type="ECO:0000313" key="3">
    <source>
        <dbReference type="Proteomes" id="UP000502641"/>
    </source>
</evidence>
<keyword evidence="3" id="KW-1185">Reference proteome</keyword>
<feature type="region of interest" description="Disordered" evidence="1">
    <location>
        <begin position="1"/>
        <end position="68"/>
    </location>
</feature>
<evidence type="ECO:0000256" key="1">
    <source>
        <dbReference type="SAM" id="MobiDB-lite"/>
    </source>
</evidence>
<reference evidence="2 3" key="1">
    <citation type="submission" date="2020-05" db="EMBL/GenBank/DDBJ databases">
        <authorList>
            <person name="Li K."/>
        </authorList>
    </citation>
    <scope>NUCLEOTIDE SEQUENCE [LARGE SCALE GENOMIC DNA]</scope>
    <source>
        <strain evidence="3">jing01</strain>
    </source>
</reference>
<proteinExistence type="predicted"/>
<dbReference type="KEGG" id="sarg:HKX69_06970"/>
<protein>
    <submittedName>
        <fullName evidence="2">Uncharacterized protein</fullName>
    </submittedName>
</protein>
<accession>A0A6M4PFN9</accession>
<evidence type="ECO:0000313" key="2">
    <source>
        <dbReference type="EMBL" id="QJS09284.1"/>
    </source>
</evidence>
<name>A0A6M4PFN9_9ACTN</name>
<sequence>MISASFTWRDHVTPAGAGRGRTGVPGRPWRPAASGGRDVRPPRRPVAGPPAVRIWPNHRSSGMRQDCPGACWASIPP</sequence>
<dbReference type="EMBL" id="CP053189">
    <property type="protein sequence ID" value="QJS09284.1"/>
    <property type="molecule type" value="Genomic_DNA"/>
</dbReference>
<organism evidence="2 3">
    <name type="scientific">Streptomyces argyrophylli</name>
    <dbReference type="NCBI Taxonomy" id="2726118"/>
    <lineage>
        <taxon>Bacteria</taxon>
        <taxon>Bacillati</taxon>
        <taxon>Actinomycetota</taxon>
        <taxon>Actinomycetes</taxon>
        <taxon>Kitasatosporales</taxon>
        <taxon>Streptomycetaceae</taxon>
        <taxon>Streptomyces</taxon>
    </lineage>
</organism>